<reference evidence="1" key="1">
    <citation type="submission" date="2022-02" db="EMBL/GenBank/DDBJ databases">
        <title>Plant Genome Project.</title>
        <authorList>
            <person name="Zhang R.-G."/>
        </authorList>
    </citation>
    <scope>NUCLEOTIDE SEQUENCE</scope>
    <source>
        <strain evidence="1">AT1</strain>
    </source>
</reference>
<gene>
    <name evidence="1" type="ORF">RHMOL_Rhmol11G0250100</name>
</gene>
<protein>
    <submittedName>
        <fullName evidence="1">Uncharacterized protein</fullName>
    </submittedName>
</protein>
<evidence type="ECO:0000313" key="2">
    <source>
        <dbReference type="Proteomes" id="UP001062846"/>
    </source>
</evidence>
<proteinExistence type="predicted"/>
<accession>A0ACC0LWZ3</accession>
<organism evidence="1 2">
    <name type="scientific">Rhododendron molle</name>
    <name type="common">Chinese azalea</name>
    <name type="synonym">Azalea mollis</name>
    <dbReference type="NCBI Taxonomy" id="49168"/>
    <lineage>
        <taxon>Eukaryota</taxon>
        <taxon>Viridiplantae</taxon>
        <taxon>Streptophyta</taxon>
        <taxon>Embryophyta</taxon>
        <taxon>Tracheophyta</taxon>
        <taxon>Spermatophyta</taxon>
        <taxon>Magnoliopsida</taxon>
        <taxon>eudicotyledons</taxon>
        <taxon>Gunneridae</taxon>
        <taxon>Pentapetalae</taxon>
        <taxon>asterids</taxon>
        <taxon>Ericales</taxon>
        <taxon>Ericaceae</taxon>
        <taxon>Ericoideae</taxon>
        <taxon>Rhodoreae</taxon>
        <taxon>Rhododendron</taxon>
    </lineage>
</organism>
<dbReference type="EMBL" id="CM046398">
    <property type="protein sequence ID" value="KAI8532879.1"/>
    <property type="molecule type" value="Genomic_DNA"/>
</dbReference>
<comment type="caution">
    <text evidence="1">The sequence shown here is derived from an EMBL/GenBank/DDBJ whole genome shotgun (WGS) entry which is preliminary data.</text>
</comment>
<name>A0ACC0LWZ3_RHOML</name>
<dbReference type="Proteomes" id="UP001062846">
    <property type="component" value="Chromosome 11"/>
</dbReference>
<keyword evidence="2" id="KW-1185">Reference proteome</keyword>
<evidence type="ECO:0000313" key="1">
    <source>
        <dbReference type="EMBL" id="KAI8532879.1"/>
    </source>
</evidence>
<sequence>MESPRCFSSPGMGLCSSPAGSRCGNICGAFDSFQEMRRDLEPSTKAVVERWDGIEELRRYMNNNDLMKKPGWSCVEEGFIHGFGSGDRSHPQMLEIC</sequence>